<evidence type="ECO:0000313" key="14">
    <source>
        <dbReference type="EMBL" id="MBB6071974.1"/>
    </source>
</evidence>
<evidence type="ECO:0000256" key="4">
    <source>
        <dbReference type="ARBA" id="ARBA00009503"/>
    </source>
</evidence>
<dbReference type="GO" id="GO:0004156">
    <property type="term" value="F:dihydropteroate synthase activity"/>
    <property type="evidence" value="ECO:0007669"/>
    <property type="project" value="UniProtKB-EC"/>
</dbReference>
<reference evidence="14 15" key="1">
    <citation type="submission" date="2020-08" db="EMBL/GenBank/DDBJ databases">
        <title>Genomic Encyclopedia of Type Strains, Phase IV (KMG-IV): sequencing the most valuable type-strain genomes for metagenomic binning, comparative biology and taxonomic classification.</title>
        <authorList>
            <person name="Goeker M."/>
        </authorList>
    </citation>
    <scope>NUCLEOTIDE SEQUENCE [LARGE SCALE GENOMIC DNA]</scope>
    <source>
        <strain evidence="14 15">DSM 29007</strain>
    </source>
</reference>
<dbReference type="Proteomes" id="UP000582837">
    <property type="component" value="Unassembled WGS sequence"/>
</dbReference>
<name>A0A841H1X7_9BACT</name>
<comment type="catalytic activity">
    <reaction evidence="1">
        <text>(7,8-dihydropterin-6-yl)methyl diphosphate + 4-aminobenzoate = 7,8-dihydropteroate + diphosphate</text>
        <dbReference type="Rhea" id="RHEA:19949"/>
        <dbReference type="ChEBI" id="CHEBI:17836"/>
        <dbReference type="ChEBI" id="CHEBI:17839"/>
        <dbReference type="ChEBI" id="CHEBI:33019"/>
        <dbReference type="ChEBI" id="CHEBI:72950"/>
        <dbReference type="EC" id="2.5.1.15"/>
    </reaction>
</comment>
<protein>
    <recommendedName>
        <fullName evidence="6 12">Dihydropteroate synthase</fullName>
        <shortName evidence="12">DHPS</shortName>
        <ecNumber evidence="5 12">2.5.1.15</ecNumber>
    </recommendedName>
    <alternativeName>
        <fullName evidence="11 12">Dihydropteroate pyrophosphorylase</fullName>
    </alternativeName>
</protein>
<dbReference type="AlphaFoldDB" id="A0A841H1X7"/>
<evidence type="ECO:0000256" key="3">
    <source>
        <dbReference type="ARBA" id="ARBA00004763"/>
    </source>
</evidence>
<evidence type="ECO:0000256" key="9">
    <source>
        <dbReference type="ARBA" id="ARBA00022842"/>
    </source>
</evidence>
<dbReference type="InterPro" id="IPR011005">
    <property type="entry name" value="Dihydropteroate_synth-like_sf"/>
</dbReference>
<evidence type="ECO:0000256" key="8">
    <source>
        <dbReference type="ARBA" id="ARBA00022723"/>
    </source>
</evidence>
<evidence type="ECO:0000256" key="1">
    <source>
        <dbReference type="ARBA" id="ARBA00000012"/>
    </source>
</evidence>
<dbReference type="FunFam" id="3.20.20.20:FF:000006">
    <property type="entry name" value="Dihydropteroate synthase"/>
    <property type="match status" value="1"/>
</dbReference>
<accession>A0A841H1X7</accession>
<dbReference type="RefSeq" id="WP_170035415.1">
    <property type="nucleotide sequence ID" value="NZ_JABDTL010000001.1"/>
</dbReference>
<gene>
    <name evidence="14" type="ORF">HNQ61_003634</name>
</gene>
<dbReference type="GO" id="GO:0046872">
    <property type="term" value="F:metal ion binding"/>
    <property type="evidence" value="ECO:0007669"/>
    <property type="project" value="UniProtKB-KW"/>
</dbReference>
<feature type="domain" description="Pterin-binding" evidence="13">
    <location>
        <begin position="37"/>
        <end position="291"/>
    </location>
</feature>
<evidence type="ECO:0000313" key="15">
    <source>
        <dbReference type="Proteomes" id="UP000582837"/>
    </source>
</evidence>
<sequence>MHSHPPAAPGPSHTLPAGVGDDASWVLRSRSVSLERPVVMGILNLTPDSFSDGGRFLHPGAAVQQARRMVAEGADLIDVGGESTRPGADPVSAEEEAERVGPVLRALAAELDVPLSVDTRRASVARAALDAGAEIVNDVSGLSDSGMAGVVAAAGAGLVLMHMRGTPRTMQSLTDYGDVVDDVAAELSASLERADAAGIGRERIVVDPGIGFAKTGAQNLELIAGIGRLRARLGRPVLLGASRKAFIGALLGGVPADARDAGTVGACVAGLARGARLFRVHDVRGARQALDVAEAVFRAGRMAP</sequence>
<comment type="function">
    <text evidence="12">Catalyzes the condensation of para-aminobenzoate (pABA) with 6-hydroxymethyl-7,8-dihydropterin diphosphate (DHPt-PP) to form 7,8-dihydropteroate (H2Pte), the immediate precursor of folate derivatives.</text>
</comment>
<keyword evidence="9 12" id="KW-0460">Magnesium</keyword>
<dbReference type="PROSITE" id="PS00792">
    <property type="entry name" value="DHPS_1"/>
    <property type="match status" value="1"/>
</dbReference>
<dbReference type="Gene3D" id="3.20.20.20">
    <property type="entry name" value="Dihydropteroate synthase-like"/>
    <property type="match status" value="1"/>
</dbReference>
<dbReference type="EMBL" id="JACHIA010000011">
    <property type="protein sequence ID" value="MBB6071974.1"/>
    <property type="molecule type" value="Genomic_DNA"/>
</dbReference>
<dbReference type="PROSITE" id="PS50972">
    <property type="entry name" value="PTERIN_BINDING"/>
    <property type="match status" value="1"/>
</dbReference>
<organism evidence="14 15">
    <name type="scientific">Longimicrobium terrae</name>
    <dbReference type="NCBI Taxonomy" id="1639882"/>
    <lineage>
        <taxon>Bacteria</taxon>
        <taxon>Pseudomonadati</taxon>
        <taxon>Gemmatimonadota</taxon>
        <taxon>Longimicrobiia</taxon>
        <taxon>Longimicrobiales</taxon>
        <taxon>Longimicrobiaceae</taxon>
        <taxon>Longimicrobium</taxon>
    </lineage>
</organism>
<comment type="pathway">
    <text evidence="3 12">Cofactor biosynthesis; tetrahydrofolate biosynthesis; 7,8-dihydrofolate from 2-amino-4-hydroxy-6-hydroxymethyl-7,8-dihydropteridine diphosphate and 4-aminobenzoate: step 1/2.</text>
</comment>
<evidence type="ECO:0000256" key="2">
    <source>
        <dbReference type="ARBA" id="ARBA00001946"/>
    </source>
</evidence>
<dbReference type="PANTHER" id="PTHR20941:SF1">
    <property type="entry name" value="FOLIC ACID SYNTHESIS PROTEIN FOL1"/>
    <property type="match status" value="1"/>
</dbReference>
<dbReference type="GO" id="GO:0046656">
    <property type="term" value="P:folic acid biosynthetic process"/>
    <property type="evidence" value="ECO:0007669"/>
    <property type="project" value="UniProtKB-KW"/>
</dbReference>
<keyword evidence="10 12" id="KW-0289">Folate biosynthesis</keyword>
<evidence type="ECO:0000256" key="7">
    <source>
        <dbReference type="ARBA" id="ARBA00022679"/>
    </source>
</evidence>
<dbReference type="NCBIfam" id="TIGR01496">
    <property type="entry name" value="DHPS"/>
    <property type="match status" value="1"/>
</dbReference>
<dbReference type="InterPro" id="IPR045031">
    <property type="entry name" value="DHP_synth-like"/>
</dbReference>
<evidence type="ECO:0000256" key="6">
    <source>
        <dbReference type="ARBA" id="ARBA00016919"/>
    </source>
</evidence>
<keyword evidence="15" id="KW-1185">Reference proteome</keyword>
<keyword evidence="7 12" id="KW-0808">Transferase</keyword>
<dbReference type="GO" id="GO:0005829">
    <property type="term" value="C:cytosol"/>
    <property type="evidence" value="ECO:0007669"/>
    <property type="project" value="TreeGrafter"/>
</dbReference>
<evidence type="ECO:0000256" key="10">
    <source>
        <dbReference type="ARBA" id="ARBA00022909"/>
    </source>
</evidence>
<evidence type="ECO:0000256" key="11">
    <source>
        <dbReference type="ARBA" id="ARBA00030193"/>
    </source>
</evidence>
<keyword evidence="8 12" id="KW-0479">Metal-binding</keyword>
<dbReference type="InterPro" id="IPR006390">
    <property type="entry name" value="DHP_synth_dom"/>
</dbReference>
<comment type="caution">
    <text evidence="14">The sequence shown here is derived from an EMBL/GenBank/DDBJ whole genome shotgun (WGS) entry which is preliminary data.</text>
</comment>
<comment type="similarity">
    <text evidence="4 12">Belongs to the DHPS family.</text>
</comment>
<evidence type="ECO:0000256" key="12">
    <source>
        <dbReference type="RuleBase" id="RU361205"/>
    </source>
</evidence>
<dbReference type="PANTHER" id="PTHR20941">
    <property type="entry name" value="FOLATE SYNTHESIS PROTEINS"/>
    <property type="match status" value="1"/>
</dbReference>
<dbReference type="Pfam" id="PF00809">
    <property type="entry name" value="Pterin_bind"/>
    <property type="match status" value="1"/>
</dbReference>
<evidence type="ECO:0000259" key="13">
    <source>
        <dbReference type="PROSITE" id="PS50972"/>
    </source>
</evidence>
<comment type="cofactor">
    <cofactor evidence="2 12">
        <name>Mg(2+)</name>
        <dbReference type="ChEBI" id="CHEBI:18420"/>
    </cofactor>
</comment>
<dbReference type="GO" id="GO:0046654">
    <property type="term" value="P:tetrahydrofolate biosynthetic process"/>
    <property type="evidence" value="ECO:0007669"/>
    <property type="project" value="UniProtKB-UniPathway"/>
</dbReference>
<dbReference type="PROSITE" id="PS00793">
    <property type="entry name" value="DHPS_2"/>
    <property type="match status" value="1"/>
</dbReference>
<dbReference type="EC" id="2.5.1.15" evidence="5 12"/>
<dbReference type="InterPro" id="IPR000489">
    <property type="entry name" value="Pterin-binding_dom"/>
</dbReference>
<evidence type="ECO:0000256" key="5">
    <source>
        <dbReference type="ARBA" id="ARBA00012458"/>
    </source>
</evidence>
<dbReference type="SUPFAM" id="SSF51717">
    <property type="entry name" value="Dihydropteroate synthetase-like"/>
    <property type="match status" value="1"/>
</dbReference>
<dbReference type="CDD" id="cd00739">
    <property type="entry name" value="DHPS"/>
    <property type="match status" value="1"/>
</dbReference>
<dbReference type="UniPathway" id="UPA00077">
    <property type="reaction ID" value="UER00156"/>
</dbReference>
<proteinExistence type="inferred from homology"/>